<comment type="caution">
    <text evidence="1">The sequence shown here is derived from an EMBL/GenBank/DDBJ whole genome shotgun (WGS) entry which is preliminary data.</text>
</comment>
<proteinExistence type="predicted"/>
<dbReference type="AlphaFoldDB" id="A0A7J8P0J7"/>
<evidence type="ECO:0000313" key="2">
    <source>
        <dbReference type="Proteomes" id="UP000593578"/>
    </source>
</evidence>
<evidence type="ECO:0000313" key="1">
    <source>
        <dbReference type="EMBL" id="MBA0582512.1"/>
    </source>
</evidence>
<gene>
    <name evidence="1" type="ORF">Gorai_024656</name>
</gene>
<organism evidence="1 2">
    <name type="scientific">Gossypium raimondii</name>
    <name type="common">Peruvian cotton</name>
    <name type="synonym">Gossypium klotzschianum subsp. raimondii</name>
    <dbReference type="NCBI Taxonomy" id="29730"/>
    <lineage>
        <taxon>Eukaryota</taxon>
        <taxon>Viridiplantae</taxon>
        <taxon>Streptophyta</taxon>
        <taxon>Embryophyta</taxon>
        <taxon>Tracheophyta</taxon>
        <taxon>Spermatophyta</taxon>
        <taxon>Magnoliopsida</taxon>
        <taxon>eudicotyledons</taxon>
        <taxon>Gunneridae</taxon>
        <taxon>Pentapetalae</taxon>
        <taxon>rosids</taxon>
        <taxon>malvids</taxon>
        <taxon>Malvales</taxon>
        <taxon>Malvaceae</taxon>
        <taxon>Malvoideae</taxon>
        <taxon>Gossypium</taxon>
    </lineage>
</organism>
<reference evidence="1 2" key="1">
    <citation type="journal article" date="2019" name="Genome Biol. Evol.">
        <title>Insights into the evolution of the New World diploid cottons (Gossypium, subgenus Houzingenia) based on genome sequencing.</title>
        <authorList>
            <person name="Grover C.E."/>
            <person name="Arick M.A. 2nd"/>
            <person name="Thrash A."/>
            <person name="Conover J.L."/>
            <person name="Sanders W.S."/>
            <person name="Peterson D.G."/>
            <person name="Frelichowski J.E."/>
            <person name="Scheffler J.A."/>
            <person name="Scheffler B.E."/>
            <person name="Wendel J.F."/>
        </authorList>
    </citation>
    <scope>NUCLEOTIDE SEQUENCE [LARGE SCALE GENOMIC DNA]</scope>
    <source>
        <strain evidence="1">8</strain>
        <tissue evidence="1">Leaf</tissue>
    </source>
</reference>
<accession>A0A7J8P0J7</accession>
<sequence>MWRNPVEGFWIKSSSSWAILKLLLLMPNVVGCS</sequence>
<dbReference type="EMBL" id="JABEZZ010000003">
    <property type="protein sequence ID" value="MBA0582512.1"/>
    <property type="molecule type" value="Genomic_DNA"/>
</dbReference>
<feature type="non-terminal residue" evidence="1">
    <location>
        <position position="33"/>
    </location>
</feature>
<name>A0A7J8P0J7_GOSRA</name>
<protein>
    <submittedName>
        <fullName evidence="1">Uncharacterized protein</fullName>
    </submittedName>
</protein>
<dbReference type="Proteomes" id="UP000593578">
    <property type="component" value="Unassembled WGS sequence"/>
</dbReference>